<comment type="caution">
    <text evidence="2">The sequence shown here is derived from an EMBL/GenBank/DDBJ whole genome shotgun (WGS) entry which is preliminary data.</text>
</comment>
<dbReference type="Pfam" id="PF26639">
    <property type="entry name" value="Het-6_barrel"/>
    <property type="match status" value="1"/>
</dbReference>
<organism evidence="2 3">
    <name type="scientific">Stachybotrys elegans</name>
    <dbReference type="NCBI Taxonomy" id="80388"/>
    <lineage>
        <taxon>Eukaryota</taxon>
        <taxon>Fungi</taxon>
        <taxon>Dikarya</taxon>
        <taxon>Ascomycota</taxon>
        <taxon>Pezizomycotina</taxon>
        <taxon>Sordariomycetes</taxon>
        <taxon>Hypocreomycetidae</taxon>
        <taxon>Hypocreales</taxon>
        <taxon>Stachybotryaceae</taxon>
        <taxon>Stachybotrys</taxon>
    </lineage>
</organism>
<accession>A0A8K0SCN7</accession>
<feature type="domain" description="Heterokaryon incompatibility" evidence="1">
    <location>
        <begin position="44"/>
        <end position="212"/>
    </location>
</feature>
<dbReference type="InterPro" id="IPR052895">
    <property type="entry name" value="HetReg/Transcr_Mod"/>
</dbReference>
<keyword evidence="3" id="KW-1185">Reference proteome</keyword>
<evidence type="ECO:0000259" key="1">
    <source>
        <dbReference type="Pfam" id="PF06985"/>
    </source>
</evidence>
<proteinExistence type="predicted"/>
<dbReference type="InterPro" id="IPR010730">
    <property type="entry name" value="HET"/>
</dbReference>
<dbReference type="EMBL" id="JAGPNK010000037">
    <property type="protein sequence ID" value="KAH7303227.1"/>
    <property type="molecule type" value="Genomic_DNA"/>
</dbReference>
<dbReference type="Pfam" id="PF06985">
    <property type="entry name" value="HET"/>
    <property type="match status" value="1"/>
</dbReference>
<gene>
    <name evidence="2" type="ORF">B0I35DRAFT_365317</name>
</gene>
<evidence type="ECO:0000313" key="2">
    <source>
        <dbReference type="EMBL" id="KAH7303227.1"/>
    </source>
</evidence>
<protein>
    <submittedName>
        <fullName evidence="2">Heterokaryon incompatibility protein-domain-containing protein</fullName>
    </submittedName>
</protein>
<name>A0A8K0SCN7_9HYPO</name>
<evidence type="ECO:0000313" key="3">
    <source>
        <dbReference type="Proteomes" id="UP000813444"/>
    </source>
</evidence>
<dbReference type="AlphaFoldDB" id="A0A8K0SCN7"/>
<dbReference type="Proteomes" id="UP000813444">
    <property type="component" value="Unassembled WGS sequence"/>
</dbReference>
<dbReference type="OrthoDB" id="3553147at2759"/>
<dbReference type="PANTHER" id="PTHR24148">
    <property type="entry name" value="ANKYRIN REPEAT DOMAIN-CONTAINING PROTEIN 39 HOMOLOG-RELATED"/>
    <property type="match status" value="1"/>
</dbReference>
<sequence length="628" mass="70997">MDAYIYKPVGKAEIRLVTVKKNERDQLEATIQHVELDEEEPVRFTAVSYTWGDPSNRVQLPCGSSFLSITTSLYEALGEIINVSPHEALWIDQICINQEDHLEKAVQVGKMDVIYDKAETVLAWLGPAGPTTAAGVDFVKKVGEIALPTATDIFRRDSGDDEDGSNKLEKTEEYSLETSRELGIPFDDEPSWEAFSNFFDRPWFERMWTVQEIIQARKAIVVCGSYSLPWELVSAAARWICYKGKAVHDRHERQVNGMCLVRQMVGIPWRVKYRSEYLADLLGQKTRPTCKWAMRSLLEQLRPRLASDPRDKVYALVGISDLHRESAEGGSLAIDYSQSVAEVYTRVTNAIIKHDAMDDADVIWSARQRNNEPGWPSWVPDWRLQTGYGCEWGVGKPFKMSPDSPNGKHTYIPADDPSTLIMQGKVLGLVAYRSPYSHMGELFQHKAFRELHSACLKHLDSYPATGQDVTTAFAMTLIGGRLNERMKWFGTSVETYAARFLDFFDTFFMPTNAPEEAAARGETMSGFYKMGLDRFFVQDILDTYCERRLFTTDTGYMGLGHHEMLEGDVIAVVFGLQWPCVLRPLGDGNDEFAFIGEAYCHGMMDGEGMKDCPKDEEGVYAGQRIVLK</sequence>
<dbReference type="PANTHER" id="PTHR24148:SF64">
    <property type="entry name" value="HETEROKARYON INCOMPATIBILITY DOMAIN-CONTAINING PROTEIN"/>
    <property type="match status" value="1"/>
</dbReference>
<reference evidence="2" key="1">
    <citation type="journal article" date="2021" name="Nat. Commun.">
        <title>Genetic determinants of endophytism in the Arabidopsis root mycobiome.</title>
        <authorList>
            <person name="Mesny F."/>
            <person name="Miyauchi S."/>
            <person name="Thiergart T."/>
            <person name="Pickel B."/>
            <person name="Atanasova L."/>
            <person name="Karlsson M."/>
            <person name="Huettel B."/>
            <person name="Barry K.W."/>
            <person name="Haridas S."/>
            <person name="Chen C."/>
            <person name="Bauer D."/>
            <person name="Andreopoulos W."/>
            <person name="Pangilinan J."/>
            <person name="LaButti K."/>
            <person name="Riley R."/>
            <person name="Lipzen A."/>
            <person name="Clum A."/>
            <person name="Drula E."/>
            <person name="Henrissat B."/>
            <person name="Kohler A."/>
            <person name="Grigoriev I.V."/>
            <person name="Martin F.M."/>
            <person name="Hacquard S."/>
        </authorList>
    </citation>
    <scope>NUCLEOTIDE SEQUENCE</scope>
    <source>
        <strain evidence="2">MPI-CAGE-CH-0235</strain>
    </source>
</reference>